<dbReference type="PROSITE" id="PS51149">
    <property type="entry name" value="GLY_RADICAL_2"/>
    <property type="match status" value="1"/>
</dbReference>
<dbReference type="Gene3D" id="3.20.70.20">
    <property type="match status" value="1"/>
</dbReference>
<accession>A0A369BF29</accession>
<reference evidence="20 21" key="1">
    <citation type="submission" date="2018-07" db="EMBL/GenBank/DDBJ databases">
        <title>Genomic Encyclopedia of Type Strains, Phase IV (KMG-IV): sequencing the most valuable type-strain genomes for metagenomic binning, comparative biology and taxonomic classification.</title>
        <authorList>
            <person name="Goeker M."/>
        </authorList>
    </citation>
    <scope>NUCLEOTIDE SEQUENCE [LARGE SCALE GENOMIC DNA]</scope>
    <source>
        <strain evidence="20 21">DSM 27016</strain>
    </source>
</reference>
<evidence type="ECO:0000256" key="13">
    <source>
        <dbReference type="ARBA" id="ARBA00049029"/>
    </source>
</evidence>
<feature type="domain" description="PFL" evidence="19">
    <location>
        <begin position="1"/>
        <end position="619"/>
    </location>
</feature>
<comment type="pathway">
    <text evidence="2 17">Fermentation; pyruvate fermentation; formate from pyruvate: step 1/1.</text>
</comment>
<evidence type="ECO:0000256" key="10">
    <source>
        <dbReference type="ARBA" id="ARBA00023277"/>
    </source>
</evidence>
<evidence type="ECO:0000256" key="14">
    <source>
        <dbReference type="PIRSR" id="PIRSR000379-1"/>
    </source>
</evidence>
<dbReference type="GO" id="GO:0006006">
    <property type="term" value="P:glucose metabolic process"/>
    <property type="evidence" value="ECO:0007669"/>
    <property type="project" value="UniProtKB-UniRule"/>
</dbReference>
<dbReference type="SUPFAM" id="SSF51998">
    <property type="entry name" value="PFL-like glycyl radical enzymes"/>
    <property type="match status" value="1"/>
</dbReference>
<feature type="domain" description="Glycine radical" evidence="18">
    <location>
        <begin position="626"/>
        <end position="749"/>
    </location>
</feature>
<name>A0A369BF29_9FIRM</name>
<gene>
    <name evidence="20" type="ORF">DFR58_102225</name>
</gene>
<comment type="similarity">
    <text evidence="3 17">Belongs to the glycyl radical enzyme (GRE) family. PFL subfamily.</text>
</comment>
<evidence type="ECO:0000256" key="17">
    <source>
        <dbReference type="RuleBase" id="RU368075"/>
    </source>
</evidence>
<evidence type="ECO:0000256" key="15">
    <source>
        <dbReference type="PIRSR" id="PIRSR000379-2"/>
    </source>
</evidence>
<feature type="modified residue" description="Glycine radical" evidence="15 16">
    <location>
        <position position="724"/>
    </location>
</feature>
<dbReference type="AlphaFoldDB" id="A0A369BF29"/>
<keyword evidence="10 17" id="KW-0119">Carbohydrate metabolism</keyword>
<evidence type="ECO:0000256" key="1">
    <source>
        <dbReference type="ARBA" id="ARBA00004496"/>
    </source>
</evidence>
<dbReference type="Pfam" id="PF02901">
    <property type="entry name" value="PFL-like"/>
    <property type="match status" value="1"/>
</dbReference>
<dbReference type="PANTHER" id="PTHR30191:SF0">
    <property type="entry name" value="FORMATE ACETYLTRANSFERASE 1"/>
    <property type="match status" value="1"/>
</dbReference>
<keyword evidence="6 17" id="KW-0963">Cytoplasm</keyword>
<evidence type="ECO:0000256" key="6">
    <source>
        <dbReference type="ARBA" id="ARBA00022490"/>
    </source>
</evidence>
<dbReference type="PIRSF" id="PIRSF000379">
    <property type="entry name" value="For_Ac_trans_1"/>
    <property type="match status" value="1"/>
</dbReference>
<evidence type="ECO:0000313" key="20">
    <source>
        <dbReference type="EMBL" id="RCX20153.1"/>
    </source>
</evidence>
<evidence type="ECO:0000256" key="3">
    <source>
        <dbReference type="ARBA" id="ARBA00008375"/>
    </source>
</evidence>
<dbReference type="GO" id="GO:0005829">
    <property type="term" value="C:cytosol"/>
    <property type="evidence" value="ECO:0007669"/>
    <property type="project" value="TreeGrafter"/>
</dbReference>
<evidence type="ECO:0000259" key="19">
    <source>
        <dbReference type="PROSITE" id="PS51554"/>
    </source>
</evidence>
<dbReference type="Proteomes" id="UP000253034">
    <property type="component" value="Unassembled WGS sequence"/>
</dbReference>
<keyword evidence="11 17" id="KW-0012">Acyltransferase</keyword>
<sequence length="749" mass="84097">MCEEAWSGFVPGNWQNAVDVNDFISKNYCPYDGDEAFLSDSSMRTKKLWSKCKKLLRDEYLKGGVLNVDAKTVSGILSHNAGYIDKELELIPGLQTDRPLKRAIVPYGGIRMAKQACEKYGYSLSPKIEEIFENYRKTHNDGVFSAYTSEMKKARKSGIITGLPDAYGRGRIIGDYRRVALYGVDRLISEKQLDLKKLDLKQLSSAPCIEEAMRLREEISSQIKALNELCAMASSYGLNMSLPAANALQAVQWTYMAFLGSMKETNGAANSLGRVNTFFDIYIERDFVEGRLTEPEAQELIDQFVIKLRLIRHLRTPEYNELFAGDPVWITESIGGMSADGRHMVTKTSYRILQTLFNLGPSPEPNLTVLWSQKLPHSFKAFCARVSMVTSAIQYENDDIMSCDFGDDYGISCCVSSMRIGKDMQYFGARCNLPKLLLMALNGGRDEITGQQVGPVCEPYRDDYLDYKKVAASFRHMQKWLAGLYVDTMNVIHYMHDRYAYESLMMALHDTDVRRLMAFGIAGLSVLVDSLSAIKHTYVKAIRDDRGLIVDFDIRGSYPQFGNDDDRADSIAVEAVKGFYEDLREHKTYRSAKHTLSVLTITSNIVYGKKTGSTPDGRKAGQPFAPGANPMHGRDRMGALAALNSVAKIPYRYCMDGISLTLTLVPKSLGRDTKSRLDNLAALLDGYFAQGGHHININVLERSVLERAMEDPYNYPQLTIRVSGYAVNFVRLTSQQQLEVISRTFHGAM</sequence>
<protein>
    <recommendedName>
        <fullName evidence="5 17">Formate acetyltransferase</fullName>
        <ecNumber evidence="4 17">2.3.1.54</ecNumber>
    </recommendedName>
    <alternativeName>
        <fullName evidence="12 17">Pyruvate formate-lyase</fullName>
    </alternativeName>
</protein>
<evidence type="ECO:0000256" key="8">
    <source>
        <dbReference type="ARBA" id="ARBA00022679"/>
    </source>
</evidence>
<dbReference type="InterPro" id="IPR001150">
    <property type="entry name" value="Gly_radical"/>
</dbReference>
<dbReference type="Pfam" id="PF01228">
    <property type="entry name" value="Gly_radical"/>
    <property type="match status" value="1"/>
</dbReference>
<evidence type="ECO:0000313" key="21">
    <source>
        <dbReference type="Proteomes" id="UP000253034"/>
    </source>
</evidence>
<feature type="active site" description="Cysteine radical intermediate" evidence="14">
    <location>
        <position position="414"/>
    </location>
</feature>
<dbReference type="CDD" id="cd01678">
    <property type="entry name" value="PFL1"/>
    <property type="match status" value="1"/>
</dbReference>
<dbReference type="InterPro" id="IPR004184">
    <property type="entry name" value="PFL_dom"/>
</dbReference>
<dbReference type="InterPro" id="IPR019777">
    <property type="entry name" value="Form_AcTrfase_GR_CS"/>
</dbReference>
<proteinExistence type="inferred from homology"/>
<feature type="active site" description="S-acetylcysteine intermediate" evidence="14">
    <location>
        <position position="413"/>
    </location>
</feature>
<dbReference type="PANTHER" id="PTHR30191">
    <property type="entry name" value="FORMATE ACETYLTRANSFERASE"/>
    <property type="match status" value="1"/>
</dbReference>
<evidence type="ECO:0000256" key="2">
    <source>
        <dbReference type="ARBA" id="ARBA00004809"/>
    </source>
</evidence>
<evidence type="ECO:0000256" key="4">
    <source>
        <dbReference type="ARBA" id="ARBA00013214"/>
    </source>
</evidence>
<evidence type="ECO:0000259" key="18">
    <source>
        <dbReference type="PROSITE" id="PS51149"/>
    </source>
</evidence>
<dbReference type="EC" id="2.3.1.54" evidence="4 17"/>
<keyword evidence="21" id="KW-1185">Reference proteome</keyword>
<evidence type="ECO:0000256" key="9">
    <source>
        <dbReference type="ARBA" id="ARBA00022818"/>
    </source>
</evidence>
<evidence type="ECO:0000256" key="12">
    <source>
        <dbReference type="ARBA" id="ARBA00031063"/>
    </source>
</evidence>
<dbReference type="GO" id="GO:0008861">
    <property type="term" value="F:formate C-acetyltransferase activity"/>
    <property type="evidence" value="ECO:0007669"/>
    <property type="project" value="UniProtKB-UniRule"/>
</dbReference>
<comment type="catalytic activity">
    <reaction evidence="13 17">
        <text>formate + acetyl-CoA = pyruvate + CoA</text>
        <dbReference type="Rhea" id="RHEA:11844"/>
        <dbReference type="ChEBI" id="CHEBI:15361"/>
        <dbReference type="ChEBI" id="CHEBI:15740"/>
        <dbReference type="ChEBI" id="CHEBI:57287"/>
        <dbReference type="ChEBI" id="CHEBI:57288"/>
        <dbReference type="EC" id="2.3.1.54"/>
    </reaction>
</comment>
<evidence type="ECO:0000256" key="7">
    <source>
        <dbReference type="ARBA" id="ARBA00022526"/>
    </source>
</evidence>
<dbReference type="NCBIfam" id="TIGR01255">
    <property type="entry name" value="pyr_form_ly_1"/>
    <property type="match status" value="1"/>
</dbReference>
<evidence type="ECO:0000256" key="16">
    <source>
        <dbReference type="PROSITE-ProRule" id="PRU00493"/>
    </source>
</evidence>
<keyword evidence="9 15" id="KW-0556">Organic radical</keyword>
<keyword evidence="7 17" id="KW-0313">Glucose metabolism</keyword>
<evidence type="ECO:0000256" key="11">
    <source>
        <dbReference type="ARBA" id="ARBA00023315"/>
    </source>
</evidence>
<dbReference type="InterPro" id="IPR005949">
    <property type="entry name" value="Form_AcTrfase"/>
</dbReference>
<organism evidence="20 21">
    <name type="scientific">Anaerobacterium chartisolvens</name>
    <dbReference type="NCBI Taxonomy" id="1297424"/>
    <lineage>
        <taxon>Bacteria</taxon>
        <taxon>Bacillati</taxon>
        <taxon>Bacillota</taxon>
        <taxon>Clostridia</taxon>
        <taxon>Eubacteriales</taxon>
        <taxon>Oscillospiraceae</taxon>
        <taxon>Anaerobacterium</taxon>
    </lineage>
</organism>
<dbReference type="PROSITE" id="PS00850">
    <property type="entry name" value="GLY_RADICAL_1"/>
    <property type="match status" value="1"/>
</dbReference>
<dbReference type="PROSITE" id="PS51554">
    <property type="entry name" value="PFL"/>
    <property type="match status" value="1"/>
</dbReference>
<comment type="caution">
    <text evidence="20">The sequence shown here is derived from an EMBL/GenBank/DDBJ whole genome shotgun (WGS) entry which is preliminary data.</text>
</comment>
<evidence type="ECO:0000256" key="5">
    <source>
        <dbReference type="ARBA" id="ARBA00013897"/>
    </source>
</evidence>
<dbReference type="OrthoDB" id="9803969at2"/>
<dbReference type="RefSeq" id="WP_114296267.1">
    <property type="nucleotide sequence ID" value="NZ_QPJT01000002.1"/>
</dbReference>
<dbReference type="InterPro" id="IPR050244">
    <property type="entry name" value="Auton_GlycylRad_Cofactor"/>
</dbReference>
<comment type="subcellular location">
    <subcellularLocation>
        <location evidence="1 17">Cytoplasm</location>
    </subcellularLocation>
</comment>
<dbReference type="UniPathway" id="UPA00920">
    <property type="reaction ID" value="UER00891"/>
</dbReference>
<comment type="subunit">
    <text evidence="17">Homodimer.</text>
</comment>
<keyword evidence="8 17" id="KW-0808">Transferase</keyword>
<dbReference type="EMBL" id="QPJT01000002">
    <property type="protein sequence ID" value="RCX20153.1"/>
    <property type="molecule type" value="Genomic_DNA"/>
</dbReference>